<evidence type="ECO:0000256" key="2">
    <source>
        <dbReference type="ARBA" id="ARBA00022729"/>
    </source>
</evidence>
<keyword evidence="7" id="KW-1133">Transmembrane helix</keyword>
<evidence type="ECO:0000313" key="8">
    <source>
        <dbReference type="EMBL" id="MFD2459252.1"/>
    </source>
</evidence>
<feature type="region of interest" description="Disordered" evidence="6">
    <location>
        <begin position="219"/>
        <end position="290"/>
    </location>
</feature>
<evidence type="ECO:0000256" key="5">
    <source>
        <dbReference type="ARBA" id="ARBA00023288"/>
    </source>
</evidence>
<feature type="compositionally biased region" description="Pro residues" evidence="6">
    <location>
        <begin position="244"/>
        <end position="259"/>
    </location>
</feature>
<keyword evidence="2" id="KW-0732">Signal</keyword>
<evidence type="ECO:0000256" key="4">
    <source>
        <dbReference type="ARBA" id="ARBA00023139"/>
    </source>
</evidence>
<proteinExistence type="predicted"/>
<sequence>MIGSRQGFSGALPVCPSCVRALPPGAVACPWCGHPPPPAAAEGGAFRRGATGAGLLAGGVLVALSPVLPWLRGTSAGTVRLVGPPLPGAALPVVLAPVAVLVIGVVAMVSGPLLPRGTAARVTAGLLGGSTLLVGTLALVAMSEAVPTGWVGAGPWLALAGAAVLTGAAVLPVPGAGPPAGSALRRQSVPLVGTAVVAVFAVLGLVALFGAAARARVEPPSPAAASGPPAGREPVVPVPSTASPVPPPTSTVTVPPPPTVTTTAPAEPVSASDTAEELVRGKGYRPAPNTSWQPVHGLHVIVGVRADTADGQDQRAFFFHDARGYLGTDTSGASAGITEMWSTDDTVALSYVLFHVGDPRCCPTAGAATVRYLWDGTRLVPLDPIPSDDPRAVVSRR</sequence>
<feature type="transmembrane region" description="Helical" evidence="7">
    <location>
        <begin position="122"/>
        <end position="142"/>
    </location>
</feature>
<feature type="compositionally biased region" description="Low complexity" evidence="6">
    <location>
        <begin position="223"/>
        <end position="243"/>
    </location>
</feature>
<keyword evidence="9" id="KW-1185">Reference proteome</keyword>
<keyword evidence="5 8" id="KW-0449">Lipoprotein</keyword>
<feature type="compositionally biased region" description="Low complexity" evidence="6">
    <location>
        <begin position="260"/>
        <end position="272"/>
    </location>
</feature>
<evidence type="ECO:0000313" key="9">
    <source>
        <dbReference type="Proteomes" id="UP001597419"/>
    </source>
</evidence>
<accession>A0ABW5GFR5</accession>
<feature type="transmembrane region" description="Helical" evidence="7">
    <location>
        <begin position="154"/>
        <end position="177"/>
    </location>
</feature>
<reference evidence="9" key="1">
    <citation type="journal article" date="2019" name="Int. J. Syst. Evol. Microbiol.">
        <title>The Global Catalogue of Microorganisms (GCM) 10K type strain sequencing project: providing services to taxonomists for standard genome sequencing and annotation.</title>
        <authorList>
            <consortium name="The Broad Institute Genomics Platform"/>
            <consortium name="The Broad Institute Genome Sequencing Center for Infectious Disease"/>
            <person name="Wu L."/>
            <person name="Ma J."/>
        </authorList>
    </citation>
    <scope>NUCLEOTIDE SEQUENCE [LARGE SCALE GENOMIC DNA]</scope>
    <source>
        <strain evidence="9">CGMCC 4.7643</strain>
    </source>
</reference>
<keyword evidence="7" id="KW-0812">Transmembrane</keyword>
<dbReference type="EMBL" id="JBHUKU010000005">
    <property type="protein sequence ID" value="MFD2459252.1"/>
    <property type="molecule type" value="Genomic_DNA"/>
</dbReference>
<feature type="transmembrane region" description="Helical" evidence="7">
    <location>
        <begin position="189"/>
        <end position="212"/>
    </location>
</feature>
<feature type="transmembrane region" description="Helical" evidence="7">
    <location>
        <begin position="91"/>
        <end position="110"/>
    </location>
</feature>
<name>A0ABW5GFR5_9PSEU</name>
<keyword evidence="3 7" id="KW-0472">Membrane</keyword>
<keyword evidence="1" id="KW-1003">Cell membrane</keyword>
<evidence type="ECO:0000256" key="1">
    <source>
        <dbReference type="ARBA" id="ARBA00022475"/>
    </source>
</evidence>
<comment type="caution">
    <text evidence="8">The sequence shown here is derived from an EMBL/GenBank/DDBJ whole genome shotgun (WGS) entry which is preliminary data.</text>
</comment>
<dbReference type="RefSeq" id="WP_345408050.1">
    <property type="nucleotide sequence ID" value="NZ_BAABHG010000025.1"/>
</dbReference>
<keyword evidence="4" id="KW-0564">Palmitate</keyword>
<protein>
    <submittedName>
        <fullName evidence="8">LppP/LprE family lipoprotein</fullName>
    </submittedName>
</protein>
<organism evidence="8 9">
    <name type="scientific">Amycolatopsis samaneae</name>
    <dbReference type="NCBI Taxonomy" id="664691"/>
    <lineage>
        <taxon>Bacteria</taxon>
        <taxon>Bacillati</taxon>
        <taxon>Actinomycetota</taxon>
        <taxon>Actinomycetes</taxon>
        <taxon>Pseudonocardiales</taxon>
        <taxon>Pseudonocardiaceae</taxon>
        <taxon>Amycolatopsis</taxon>
    </lineage>
</organism>
<evidence type="ECO:0000256" key="3">
    <source>
        <dbReference type="ARBA" id="ARBA00023136"/>
    </source>
</evidence>
<gene>
    <name evidence="8" type="ORF">ACFSYJ_11615</name>
</gene>
<evidence type="ECO:0000256" key="6">
    <source>
        <dbReference type="SAM" id="MobiDB-lite"/>
    </source>
</evidence>
<evidence type="ECO:0000256" key="7">
    <source>
        <dbReference type="SAM" id="Phobius"/>
    </source>
</evidence>
<dbReference type="Proteomes" id="UP001597419">
    <property type="component" value="Unassembled WGS sequence"/>
</dbReference>
<feature type="transmembrane region" description="Helical" evidence="7">
    <location>
        <begin position="53"/>
        <end position="71"/>
    </location>
</feature>
<dbReference type="InterPro" id="IPR025971">
    <property type="entry name" value="LppP/LprE"/>
</dbReference>
<dbReference type="Pfam" id="PF14041">
    <property type="entry name" value="Lipoprotein_21"/>
    <property type="match status" value="1"/>
</dbReference>